<dbReference type="GO" id="GO:0016301">
    <property type="term" value="F:kinase activity"/>
    <property type="evidence" value="ECO:0007669"/>
    <property type="project" value="UniProtKB-KW"/>
</dbReference>
<dbReference type="NCBIfam" id="NF041045">
    <property type="entry name" value="RsbA_anti_sig"/>
    <property type="match status" value="1"/>
</dbReference>
<dbReference type="InterPro" id="IPR050267">
    <property type="entry name" value="Anti-sigma-factor_SerPK"/>
</dbReference>
<keyword evidence="1" id="KW-0723">Serine/threonine-protein kinase</keyword>
<feature type="region of interest" description="Disordered" evidence="2">
    <location>
        <begin position="1"/>
        <end position="39"/>
    </location>
</feature>
<dbReference type="PANTHER" id="PTHR35526">
    <property type="entry name" value="ANTI-SIGMA-F FACTOR RSBW-RELATED"/>
    <property type="match status" value="1"/>
</dbReference>
<accession>A0ABS1M854</accession>
<gene>
    <name evidence="5" type="ORF">JK358_18540</name>
</gene>
<keyword evidence="6" id="KW-1185">Reference proteome</keyword>
<protein>
    <submittedName>
        <fullName evidence="5">Sensor histidine kinase</fullName>
    </submittedName>
</protein>
<keyword evidence="5" id="KW-0808">Transferase</keyword>
<dbReference type="Proteomes" id="UP000602198">
    <property type="component" value="Unassembled WGS sequence"/>
</dbReference>
<sequence length="345" mass="35657">MDGSSRSDNGEEAIDTVTPGPEPAPESPDRAAATTAAAHPGDPFAHPALFYRDSDEYLTTTLDFIRAGLDGGEPVAVSVPTGNLALLRAELGPDADAVRLLDMTVAGRNPGRIIPGVLRAFADAHPADRVRIVGEPIWPGRSALEYPACVLHEALVNSAFAGRAVTILCAYDTSALTPEILADAHATHPTLIDGGGESASTAYDPGAMVAAYNRPPPAPPATATVLAFDAAALTAVRHRAVEVARDAGMTGDRLIDLELVVAETTTNSVVHGGGQGTLALWAEDAQFCCQISDAGHIADPLAGRLPAAPRTAGGRGLLIVNELADLVRRYTGADGTTLHIRLPLA</sequence>
<feature type="domain" description="Histidine kinase/HSP90-like ATPase" evidence="3">
    <location>
        <begin position="228"/>
        <end position="341"/>
    </location>
</feature>
<feature type="domain" description="MEDS" evidence="4">
    <location>
        <begin position="46"/>
        <end position="189"/>
    </location>
</feature>
<dbReference type="InterPro" id="IPR003594">
    <property type="entry name" value="HATPase_dom"/>
</dbReference>
<keyword evidence="5" id="KW-0418">Kinase</keyword>
<dbReference type="EMBL" id="JAERRJ010000007">
    <property type="protein sequence ID" value="MBL1076399.1"/>
    <property type="molecule type" value="Genomic_DNA"/>
</dbReference>
<dbReference type="SUPFAM" id="SSF55874">
    <property type="entry name" value="ATPase domain of HSP90 chaperone/DNA topoisomerase II/histidine kinase"/>
    <property type="match status" value="1"/>
</dbReference>
<proteinExistence type="predicted"/>
<dbReference type="InterPro" id="IPR036890">
    <property type="entry name" value="HATPase_C_sf"/>
</dbReference>
<evidence type="ECO:0000259" key="3">
    <source>
        <dbReference type="Pfam" id="PF13581"/>
    </source>
</evidence>
<dbReference type="PANTHER" id="PTHR35526:SF3">
    <property type="entry name" value="ANTI-SIGMA-F FACTOR RSBW"/>
    <property type="match status" value="1"/>
</dbReference>
<dbReference type="InterPro" id="IPR047718">
    <property type="entry name" value="RsbA-like_anti_sig"/>
</dbReference>
<evidence type="ECO:0000256" key="1">
    <source>
        <dbReference type="ARBA" id="ARBA00022527"/>
    </source>
</evidence>
<dbReference type="Pfam" id="PF14417">
    <property type="entry name" value="MEDS"/>
    <property type="match status" value="1"/>
</dbReference>
<organism evidence="5 6">
    <name type="scientific">Nocardia acididurans</name>
    <dbReference type="NCBI Taxonomy" id="2802282"/>
    <lineage>
        <taxon>Bacteria</taxon>
        <taxon>Bacillati</taxon>
        <taxon>Actinomycetota</taxon>
        <taxon>Actinomycetes</taxon>
        <taxon>Mycobacteriales</taxon>
        <taxon>Nocardiaceae</taxon>
        <taxon>Nocardia</taxon>
    </lineage>
</organism>
<dbReference type="Gene3D" id="3.30.565.10">
    <property type="entry name" value="Histidine kinase-like ATPase, C-terminal domain"/>
    <property type="match status" value="1"/>
</dbReference>
<dbReference type="InterPro" id="IPR025847">
    <property type="entry name" value="MEDS_domain"/>
</dbReference>
<dbReference type="CDD" id="cd16936">
    <property type="entry name" value="HATPase_RsbW-like"/>
    <property type="match status" value="1"/>
</dbReference>
<evidence type="ECO:0000313" key="6">
    <source>
        <dbReference type="Proteomes" id="UP000602198"/>
    </source>
</evidence>
<reference evidence="5 6" key="1">
    <citation type="submission" date="2021-01" db="EMBL/GenBank/DDBJ databases">
        <title>WGS of actinomycetes isolated from Thailand.</title>
        <authorList>
            <person name="Thawai C."/>
        </authorList>
    </citation>
    <scope>NUCLEOTIDE SEQUENCE [LARGE SCALE GENOMIC DNA]</scope>
    <source>
        <strain evidence="5 6">LPG 2</strain>
    </source>
</reference>
<evidence type="ECO:0000259" key="4">
    <source>
        <dbReference type="Pfam" id="PF14417"/>
    </source>
</evidence>
<name>A0ABS1M854_9NOCA</name>
<evidence type="ECO:0000256" key="2">
    <source>
        <dbReference type="SAM" id="MobiDB-lite"/>
    </source>
</evidence>
<dbReference type="Pfam" id="PF13581">
    <property type="entry name" value="HATPase_c_2"/>
    <property type="match status" value="1"/>
</dbReference>
<comment type="caution">
    <text evidence="5">The sequence shown here is derived from an EMBL/GenBank/DDBJ whole genome shotgun (WGS) entry which is preliminary data.</text>
</comment>
<evidence type="ECO:0000313" key="5">
    <source>
        <dbReference type="EMBL" id="MBL1076399.1"/>
    </source>
</evidence>